<feature type="transmembrane region" description="Helical" evidence="1">
    <location>
        <begin position="69"/>
        <end position="89"/>
    </location>
</feature>
<organism evidence="2 3">
    <name type="scientific">Ruminococcus albus 8</name>
    <dbReference type="NCBI Taxonomy" id="246199"/>
    <lineage>
        <taxon>Bacteria</taxon>
        <taxon>Bacillati</taxon>
        <taxon>Bacillota</taxon>
        <taxon>Clostridia</taxon>
        <taxon>Eubacteriales</taxon>
        <taxon>Oscillospiraceae</taxon>
        <taxon>Ruminococcus</taxon>
    </lineage>
</organism>
<dbReference type="AlphaFoldDB" id="E9SCD4"/>
<dbReference type="OrthoDB" id="1822159at2"/>
<sequence length="119" mass="13102">MFTILSNDAITTMQNVYTPFPMGMHLVFCVIATVVYGLQFLNKKSLHYLLLLFACDATFVTQINTSKPVITGLFVAEVLLLAGAAVFSFKYSKKLKAAEAEKKKAPKENGDAVDNAFED</sequence>
<proteinExistence type="predicted"/>
<keyword evidence="1" id="KW-1133">Transmembrane helix</keyword>
<feature type="transmembrane region" description="Helical" evidence="1">
    <location>
        <begin position="20"/>
        <end position="38"/>
    </location>
</feature>
<gene>
    <name evidence="2" type="ORF">CUS_5847</name>
</gene>
<comment type="caution">
    <text evidence="2">The sequence shown here is derived from an EMBL/GenBank/DDBJ whole genome shotgun (WGS) entry which is preliminary data.</text>
</comment>
<dbReference type="EMBL" id="ADKM02000080">
    <property type="protein sequence ID" value="EGC03044.1"/>
    <property type="molecule type" value="Genomic_DNA"/>
</dbReference>
<evidence type="ECO:0000313" key="3">
    <source>
        <dbReference type="Proteomes" id="UP000004259"/>
    </source>
</evidence>
<keyword evidence="1" id="KW-0472">Membrane</keyword>
<reference evidence="2 3" key="1">
    <citation type="submission" date="2011-02" db="EMBL/GenBank/DDBJ databases">
        <authorList>
            <person name="Nelson K.E."/>
            <person name="Sutton G."/>
            <person name="Torralba M."/>
            <person name="Durkin S."/>
            <person name="Harkins D."/>
            <person name="Montgomery R."/>
            <person name="Ziemer C."/>
            <person name="Klaassens E."/>
            <person name="Ocuiv P."/>
            <person name="Morrison M."/>
        </authorList>
    </citation>
    <scope>NUCLEOTIDE SEQUENCE [LARGE SCALE GENOMIC DNA]</scope>
    <source>
        <strain evidence="2 3">8</strain>
    </source>
</reference>
<dbReference type="RefSeq" id="WP_002849742.1">
    <property type="nucleotide sequence ID" value="NZ_ADKM02000080.1"/>
</dbReference>
<evidence type="ECO:0000313" key="2">
    <source>
        <dbReference type="EMBL" id="EGC03044.1"/>
    </source>
</evidence>
<keyword evidence="1" id="KW-0812">Transmembrane</keyword>
<feature type="transmembrane region" description="Helical" evidence="1">
    <location>
        <begin position="45"/>
        <end position="63"/>
    </location>
</feature>
<name>E9SCD4_RUMAL</name>
<keyword evidence="3" id="KW-1185">Reference proteome</keyword>
<dbReference type="Proteomes" id="UP000004259">
    <property type="component" value="Unassembled WGS sequence"/>
</dbReference>
<dbReference type="STRING" id="246199.CUS_5847"/>
<evidence type="ECO:0000256" key="1">
    <source>
        <dbReference type="SAM" id="Phobius"/>
    </source>
</evidence>
<accession>E9SCD4</accession>
<protein>
    <submittedName>
        <fullName evidence="2">Uncharacterized protein</fullName>
    </submittedName>
</protein>